<dbReference type="InterPro" id="IPR001365">
    <property type="entry name" value="A_deaminase_dom"/>
</dbReference>
<dbReference type="GO" id="GO:0043103">
    <property type="term" value="P:hypoxanthine salvage"/>
    <property type="evidence" value="ECO:0007669"/>
    <property type="project" value="TreeGrafter"/>
</dbReference>
<dbReference type="GO" id="GO:0004000">
    <property type="term" value="F:adenosine deaminase activity"/>
    <property type="evidence" value="ECO:0007669"/>
    <property type="project" value="TreeGrafter"/>
</dbReference>
<evidence type="ECO:0000313" key="10">
    <source>
        <dbReference type="Proteomes" id="UP000228593"/>
    </source>
</evidence>
<dbReference type="AlphaFoldDB" id="A0A2G8T5U7"/>
<dbReference type="GO" id="GO:0006154">
    <property type="term" value="P:adenosine catabolic process"/>
    <property type="evidence" value="ECO:0007669"/>
    <property type="project" value="TreeGrafter"/>
</dbReference>
<dbReference type="InterPro" id="IPR006330">
    <property type="entry name" value="Ado/ade_deaminase"/>
</dbReference>
<sequence>MHKTRYSVTVSLALALASLAGTADAKGPAPKGNEAATARYFAALLGGHGRGQGDEPQLAELTMFFSQMPKGADLHHHYSGSLYAEQYVEFLDKQGYCVNKLSYRVVTDKAVIDAERALAPAARTCLSSSELVADDFTYRELLQRWSSKDFDNHGAIQPPPDRQFFQTFGFFGPVSNANFNDGLQTLKARAIAENVSYIETMFKLAPFVADAGFDAKAWQQGQDDAGFTALMRSQLAQLEGDAGFNRGVTDYVAKIAAAAAGIDDADFTMRYHAYVLRLLAPSQVFSSMVAGFKAAGQSELIVGVNIVGQESQAVSMRDYTLHMKMFGFLKSRYPTVKVALHAGELALGDVPPEGLKFHIDQAVNLAGADRIGHGLDLAHESNALGLMKTMREFGIPVEVNLTSNGFINGVRGANHPVTLYRKHGVPFVLSTDDAGVTRHDLSNEYVLFASRYRPDYAEVKKLSYNGVRYAFLPNAQKQRLTKQLDGRFSRFEAQIAALAAAPAARKAAVHAAH</sequence>
<dbReference type="GO" id="GO:0046103">
    <property type="term" value="P:inosine biosynthetic process"/>
    <property type="evidence" value="ECO:0007669"/>
    <property type="project" value="TreeGrafter"/>
</dbReference>
<evidence type="ECO:0000256" key="6">
    <source>
        <dbReference type="ARBA" id="ARBA00022833"/>
    </source>
</evidence>
<evidence type="ECO:0000256" key="4">
    <source>
        <dbReference type="ARBA" id="ARBA00022723"/>
    </source>
</evidence>
<organism evidence="9 10">
    <name type="scientific">Massilia psychrophila</name>
    <dbReference type="NCBI Taxonomy" id="1603353"/>
    <lineage>
        <taxon>Bacteria</taxon>
        <taxon>Pseudomonadati</taxon>
        <taxon>Pseudomonadota</taxon>
        <taxon>Betaproteobacteria</taxon>
        <taxon>Burkholderiales</taxon>
        <taxon>Oxalobacteraceae</taxon>
        <taxon>Telluria group</taxon>
        <taxon>Massilia</taxon>
    </lineage>
</organism>
<evidence type="ECO:0000256" key="1">
    <source>
        <dbReference type="ARBA" id="ARBA00001947"/>
    </source>
</evidence>
<evidence type="ECO:0000256" key="7">
    <source>
        <dbReference type="SAM" id="SignalP"/>
    </source>
</evidence>
<reference evidence="9 10" key="1">
    <citation type="submission" date="2017-10" db="EMBL/GenBank/DDBJ databases">
        <title>Massilia psychrophilum sp. nov., a novel purple-pigmented bacterium isolated from Tianshan glacier, Xinjiang Municipality, China.</title>
        <authorList>
            <person name="Wang H."/>
        </authorList>
    </citation>
    <scope>NUCLEOTIDE SEQUENCE [LARGE SCALE GENOMIC DNA]</scope>
    <source>
        <strain evidence="9 10">JCM 30813</strain>
    </source>
</reference>
<feature type="signal peptide" evidence="7">
    <location>
        <begin position="1"/>
        <end position="25"/>
    </location>
</feature>
<comment type="similarity">
    <text evidence="2">Belongs to the metallo-dependent hydrolases superfamily. Adenosine and AMP deaminases family.</text>
</comment>
<feature type="chain" id="PRO_5013863118" description="adenosine deaminase" evidence="7">
    <location>
        <begin position="26"/>
        <end position="513"/>
    </location>
</feature>
<feature type="domain" description="Adenosine deaminase" evidence="8">
    <location>
        <begin position="256"/>
        <end position="485"/>
    </location>
</feature>
<accession>A0A2G8T5U7</accession>
<keyword evidence="10" id="KW-1185">Reference proteome</keyword>
<keyword evidence="4" id="KW-0479">Metal-binding</keyword>
<gene>
    <name evidence="9" type="ORF">CR103_02625</name>
</gene>
<keyword evidence="7" id="KW-0732">Signal</keyword>
<dbReference type="GO" id="GO:0046872">
    <property type="term" value="F:metal ion binding"/>
    <property type="evidence" value="ECO:0007669"/>
    <property type="project" value="UniProtKB-KW"/>
</dbReference>
<evidence type="ECO:0000313" key="9">
    <source>
        <dbReference type="EMBL" id="PIL41416.1"/>
    </source>
</evidence>
<keyword evidence="6" id="KW-0862">Zinc</keyword>
<dbReference type="Gene3D" id="3.20.20.140">
    <property type="entry name" value="Metal-dependent hydrolases"/>
    <property type="match status" value="1"/>
</dbReference>
<proteinExistence type="inferred from homology"/>
<evidence type="ECO:0000256" key="2">
    <source>
        <dbReference type="ARBA" id="ARBA00006676"/>
    </source>
</evidence>
<dbReference type="PANTHER" id="PTHR11409:SF43">
    <property type="entry name" value="ADENOSINE DEAMINASE"/>
    <property type="match status" value="1"/>
</dbReference>
<keyword evidence="5" id="KW-0378">Hydrolase</keyword>
<dbReference type="OrthoDB" id="105475at2"/>
<name>A0A2G8T5U7_9BURK</name>
<dbReference type="Proteomes" id="UP000228593">
    <property type="component" value="Unassembled WGS sequence"/>
</dbReference>
<comment type="caution">
    <text evidence="9">The sequence shown here is derived from an EMBL/GenBank/DDBJ whole genome shotgun (WGS) entry which is preliminary data.</text>
</comment>
<dbReference type="Pfam" id="PF00962">
    <property type="entry name" value="A_deaminase"/>
    <property type="match status" value="1"/>
</dbReference>
<comment type="cofactor">
    <cofactor evidence="1">
        <name>Zn(2+)</name>
        <dbReference type="ChEBI" id="CHEBI:29105"/>
    </cofactor>
</comment>
<evidence type="ECO:0000259" key="8">
    <source>
        <dbReference type="Pfam" id="PF00962"/>
    </source>
</evidence>
<protein>
    <recommendedName>
        <fullName evidence="3">adenosine deaminase</fullName>
        <ecNumber evidence="3">3.5.4.4</ecNumber>
    </recommendedName>
</protein>
<evidence type="ECO:0000256" key="5">
    <source>
        <dbReference type="ARBA" id="ARBA00022801"/>
    </source>
</evidence>
<dbReference type="GO" id="GO:0005829">
    <property type="term" value="C:cytosol"/>
    <property type="evidence" value="ECO:0007669"/>
    <property type="project" value="TreeGrafter"/>
</dbReference>
<dbReference type="SUPFAM" id="SSF51556">
    <property type="entry name" value="Metallo-dependent hydrolases"/>
    <property type="match status" value="1"/>
</dbReference>
<dbReference type="RefSeq" id="WP_099914458.1">
    <property type="nucleotide sequence ID" value="NZ_BMHS01000003.1"/>
</dbReference>
<dbReference type="EMBL" id="PDOB01000002">
    <property type="protein sequence ID" value="PIL41416.1"/>
    <property type="molecule type" value="Genomic_DNA"/>
</dbReference>
<dbReference type="PANTHER" id="PTHR11409">
    <property type="entry name" value="ADENOSINE DEAMINASE"/>
    <property type="match status" value="1"/>
</dbReference>
<dbReference type="InterPro" id="IPR032466">
    <property type="entry name" value="Metal_Hydrolase"/>
</dbReference>
<dbReference type="EC" id="3.5.4.4" evidence="3"/>
<evidence type="ECO:0000256" key="3">
    <source>
        <dbReference type="ARBA" id="ARBA00012784"/>
    </source>
</evidence>